<reference evidence="2" key="1">
    <citation type="submission" date="2021-03" db="EMBL/GenBank/DDBJ databases">
        <title>Draft genome sequence of rust myrtle Austropuccinia psidii MF-1, a brazilian biotype.</title>
        <authorList>
            <person name="Quecine M.C."/>
            <person name="Pachon D.M.R."/>
            <person name="Bonatelli M.L."/>
            <person name="Correr F.H."/>
            <person name="Franceschini L.M."/>
            <person name="Leite T.F."/>
            <person name="Margarido G.R.A."/>
            <person name="Almeida C.A."/>
            <person name="Ferrarezi J.A."/>
            <person name="Labate C.A."/>
        </authorList>
    </citation>
    <scope>NUCLEOTIDE SEQUENCE</scope>
    <source>
        <strain evidence="2">MF-1</strain>
    </source>
</reference>
<sequence length="89" mass="10432">MCRALFKEDYLNAMEDIITRKRTGKARTREPMESKRIPKTSKEDRRPERSVLKCHKCGSTSHLANTFTKNSKINKFQVIEEVQCAEEKE</sequence>
<protein>
    <submittedName>
        <fullName evidence="2">Uncharacterized protein</fullName>
    </submittedName>
</protein>
<evidence type="ECO:0000313" key="3">
    <source>
        <dbReference type="Proteomes" id="UP000765509"/>
    </source>
</evidence>
<feature type="region of interest" description="Disordered" evidence="1">
    <location>
        <begin position="22"/>
        <end position="51"/>
    </location>
</feature>
<feature type="compositionally biased region" description="Basic and acidic residues" evidence="1">
    <location>
        <begin position="27"/>
        <end position="51"/>
    </location>
</feature>
<dbReference type="AlphaFoldDB" id="A0A9Q3FMP1"/>
<accession>A0A9Q3FMP1</accession>
<dbReference type="EMBL" id="AVOT02044686">
    <property type="protein sequence ID" value="MBW0540047.1"/>
    <property type="molecule type" value="Genomic_DNA"/>
</dbReference>
<comment type="caution">
    <text evidence="2">The sequence shown here is derived from an EMBL/GenBank/DDBJ whole genome shotgun (WGS) entry which is preliminary data.</text>
</comment>
<name>A0A9Q3FMP1_9BASI</name>
<evidence type="ECO:0000313" key="2">
    <source>
        <dbReference type="EMBL" id="MBW0540047.1"/>
    </source>
</evidence>
<dbReference type="OrthoDB" id="2507294at2759"/>
<organism evidence="2 3">
    <name type="scientific">Austropuccinia psidii MF-1</name>
    <dbReference type="NCBI Taxonomy" id="1389203"/>
    <lineage>
        <taxon>Eukaryota</taxon>
        <taxon>Fungi</taxon>
        <taxon>Dikarya</taxon>
        <taxon>Basidiomycota</taxon>
        <taxon>Pucciniomycotina</taxon>
        <taxon>Pucciniomycetes</taxon>
        <taxon>Pucciniales</taxon>
        <taxon>Sphaerophragmiaceae</taxon>
        <taxon>Austropuccinia</taxon>
    </lineage>
</organism>
<proteinExistence type="predicted"/>
<gene>
    <name evidence="2" type="ORF">O181_079762</name>
</gene>
<keyword evidence="3" id="KW-1185">Reference proteome</keyword>
<dbReference type="Proteomes" id="UP000765509">
    <property type="component" value="Unassembled WGS sequence"/>
</dbReference>
<evidence type="ECO:0000256" key="1">
    <source>
        <dbReference type="SAM" id="MobiDB-lite"/>
    </source>
</evidence>